<protein>
    <submittedName>
        <fullName evidence="2">Uncharacterized protein</fullName>
    </submittedName>
</protein>
<evidence type="ECO:0000256" key="1">
    <source>
        <dbReference type="SAM" id="Coils"/>
    </source>
</evidence>
<dbReference type="eggNOG" id="ENOG502QRQ3">
    <property type="taxonomic scope" value="Eukaryota"/>
</dbReference>
<dbReference type="EMBL" id="KK784892">
    <property type="protein sequence ID" value="KDO69824.1"/>
    <property type="molecule type" value="Genomic_DNA"/>
</dbReference>
<dbReference type="PANTHER" id="PTHR34778:SF2">
    <property type="entry name" value="OS02G0580700 PROTEIN"/>
    <property type="match status" value="1"/>
</dbReference>
<dbReference type="STRING" id="2711.A0A067FR16"/>
<dbReference type="PaxDb" id="2711-XP_006476693.1"/>
<name>A0A067FR16_CITSI</name>
<sequence>MSDSEKLMALKKAYADIILNTAKEAAARIMVSERKTIRYQQELFAAKEDALRMLLRLKQMLDAKVNEAQVVSLCQQRKIDELEAQLGEAEDIVKDLRADLREAQDELERATYNEKQLLDEQNSTGDVATVMTPSLENRLNTSEAAMPCLPDVQPDSVMASDVGNSTLNGTYENKMCYSENGSHKDNCYFCNSSFASIVMRRKEPKLYRNGCTQRIHAFERNILEGNLSLPGQVEQQIKNGSCTQEDEELCKNLDRGANQTCRIEDNPNESRLKQENSNSISVHAKSFCKKRKRAARYKKSRIRNFPDQVAQTTQKSDISSTTLLNAVDNYVKHKEESKIFGNNIQMTPASLSALNSPSDTTEMILQSGCEEVPKSDTVQTTTNNDDLLIDRLKLTRQESGPAELTEMSACKTDLEAVNLSPLNSNVKSSNLTEGVSSQSLNDKFLKYTFQRKRKKESLSSPDGYSSLEEGVMKRRMVVNPNGSVESENPSLITESS</sequence>
<dbReference type="Proteomes" id="UP000027120">
    <property type="component" value="Unassembled WGS sequence"/>
</dbReference>
<keyword evidence="3" id="KW-1185">Reference proteome</keyword>
<evidence type="ECO:0000313" key="2">
    <source>
        <dbReference type="EMBL" id="KDO69824.1"/>
    </source>
</evidence>
<dbReference type="SMR" id="A0A067FR16"/>
<evidence type="ECO:0000313" key="3">
    <source>
        <dbReference type="Proteomes" id="UP000027120"/>
    </source>
</evidence>
<organism evidence="2 3">
    <name type="scientific">Citrus sinensis</name>
    <name type="common">Sweet orange</name>
    <name type="synonym">Citrus aurantium var. sinensis</name>
    <dbReference type="NCBI Taxonomy" id="2711"/>
    <lineage>
        <taxon>Eukaryota</taxon>
        <taxon>Viridiplantae</taxon>
        <taxon>Streptophyta</taxon>
        <taxon>Embryophyta</taxon>
        <taxon>Tracheophyta</taxon>
        <taxon>Spermatophyta</taxon>
        <taxon>Magnoliopsida</taxon>
        <taxon>eudicotyledons</taxon>
        <taxon>Gunneridae</taxon>
        <taxon>Pentapetalae</taxon>
        <taxon>rosids</taxon>
        <taxon>malvids</taxon>
        <taxon>Sapindales</taxon>
        <taxon>Rutaceae</taxon>
        <taxon>Aurantioideae</taxon>
        <taxon>Citrus</taxon>
    </lineage>
</organism>
<accession>A0A067FR16</accession>
<feature type="coiled-coil region" evidence="1">
    <location>
        <begin position="79"/>
        <end position="120"/>
    </location>
</feature>
<dbReference type="AlphaFoldDB" id="A0A067FR16"/>
<dbReference type="PANTHER" id="PTHR34778">
    <property type="entry name" value="OS02G0580700 PROTEIN"/>
    <property type="match status" value="1"/>
</dbReference>
<proteinExistence type="predicted"/>
<keyword evidence="1" id="KW-0175">Coiled coil</keyword>
<gene>
    <name evidence="2" type="ORF">CISIN_1g010974mg</name>
</gene>
<reference evidence="2 3" key="1">
    <citation type="submission" date="2014-04" db="EMBL/GenBank/DDBJ databases">
        <authorList>
            <consortium name="International Citrus Genome Consortium"/>
            <person name="Gmitter F."/>
            <person name="Chen C."/>
            <person name="Farmerie W."/>
            <person name="Harkins T."/>
            <person name="Desany B."/>
            <person name="Mohiuddin M."/>
            <person name="Kodira C."/>
            <person name="Borodovsky M."/>
            <person name="Lomsadze A."/>
            <person name="Burns P."/>
            <person name="Jenkins J."/>
            <person name="Prochnik S."/>
            <person name="Shu S."/>
            <person name="Chapman J."/>
            <person name="Pitluck S."/>
            <person name="Schmutz J."/>
            <person name="Rokhsar D."/>
        </authorList>
    </citation>
    <scope>NUCLEOTIDE SEQUENCE</scope>
</reference>